<proteinExistence type="predicted"/>
<dbReference type="AlphaFoldDB" id="A0A5S9F5H9"/>
<protein>
    <submittedName>
        <fullName evidence="2">Uncharacterized protein</fullName>
    </submittedName>
</protein>
<evidence type="ECO:0000256" key="1">
    <source>
        <dbReference type="SAM" id="Phobius"/>
    </source>
</evidence>
<reference evidence="2 3" key="1">
    <citation type="submission" date="2019-08" db="EMBL/GenBank/DDBJ databases">
        <title>Complete genome sequence of Candidatus Uab amorphum.</title>
        <authorList>
            <person name="Shiratori T."/>
            <person name="Suzuki S."/>
            <person name="Kakizawa Y."/>
            <person name="Ishida K."/>
        </authorList>
    </citation>
    <scope>NUCLEOTIDE SEQUENCE [LARGE SCALE GENOMIC DNA]</scope>
    <source>
        <strain evidence="2 3">SRT547</strain>
    </source>
</reference>
<dbReference type="SUPFAM" id="SSF55729">
    <property type="entry name" value="Acyl-CoA N-acyltransferases (Nat)"/>
    <property type="match status" value="1"/>
</dbReference>
<accession>A0A5S9F5H9</accession>
<dbReference type="RefSeq" id="WP_151970894.1">
    <property type="nucleotide sequence ID" value="NZ_AP019860.1"/>
</dbReference>
<name>A0A5S9F5H9_UABAM</name>
<keyword evidence="1" id="KW-0812">Transmembrane</keyword>
<gene>
    <name evidence="2" type="ORF">UABAM_05256</name>
</gene>
<dbReference type="Proteomes" id="UP000326354">
    <property type="component" value="Chromosome"/>
</dbReference>
<evidence type="ECO:0000313" key="3">
    <source>
        <dbReference type="Proteomes" id="UP000326354"/>
    </source>
</evidence>
<sequence length="220" mass="26266">MNKWRKFYTTGRSNSWLYAVINLFHSVVPYRILHVRFYAIFSIPNSLPQRKLTTSCNLQTVTHNNVATLVNCGFHPEIYKQWLDCGATGWIATEQDEIQACYWLNPNENYYFYDWLTLKSSKSSLWTMWWWTAPNKRRTGLAYDVTIPGISYYIKLGFGKRLSLIDFFNRNAMKALNKMKYKPKNYIWTIRCLGFSCVYFKYKFYLGKWTANYPLQLFVD</sequence>
<organism evidence="2 3">
    <name type="scientific">Uabimicrobium amorphum</name>
    <dbReference type="NCBI Taxonomy" id="2596890"/>
    <lineage>
        <taxon>Bacteria</taxon>
        <taxon>Pseudomonadati</taxon>
        <taxon>Planctomycetota</taxon>
        <taxon>Candidatus Uabimicrobiia</taxon>
        <taxon>Candidatus Uabimicrobiales</taxon>
        <taxon>Candidatus Uabimicrobiaceae</taxon>
        <taxon>Candidatus Uabimicrobium</taxon>
    </lineage>
</organism>
<dbReference type="EMBL" id="AP019860">
    <property type="protein sequence ID" value="BBM86856.1"/>
    <property type="molecule type" value="Genomic_DNA"/>
</dbReference>
<keyword evidence="1" id="KW-1133">Transmembrane helix</keyword>
<keyword evidence="1" id="KW-0472">Membrane</keyword>
<dbReference type="KEGG" id="uam:UABAM_05256"/>
<feature type="transmembrane region" description="Helical" evidence="1">
    <location>
        <begin position="15"/>
        <end position="33"/>
    </location>
</feature>
<evidence type="ECO:0000313" key="2">
    <source>
        <dbReference type="EMBL" id="BBM86856.1"/>
    </source>
</evidence>
<keyword evidence="3" id="KW-1185">Reference proteome</keyword>
<dbReference type="InterPro" id="IPR016181">
    <property type="entry name" value="Acyl_CoA_acyltransferase"/>
</dbReference>